<sequence>MEDFNDMISNGNLIDIGFTGNNFTWHRGHLWQRLDRVLFNDDWLNVFHLTKVEHLSRTLSDHSPILINIKNDCTAPISHFRFQNMWLLHPTFLDVVKVNWEAPVFPDDTISGMHRLWLKLKRLKIVLKCWNHNVFKNLFANISSVESKVNSLDSLFQSDPTEVNFALLNEAKVDLCMFQDQEEFWKQKAAVKHLVDGDRNTKYFHALVKKRRSSNFIHKIAKEDGTMSEDYGEIFSLAVNFFQSDFFKGSVIPKFFSSTFVVLLPKNNSINTWNDFRPISLCTVFYKVLSKILMNRLTVLLPKLISPYQMGFVKGKAISDNILLAQEFCNDDVKCRGGNMIMKLDILKAYDNIN</sequence>
<proteinExistence type="predicted"/>
<gene>
    <name evidence="2" type="ORF">MA16_Dca000929</name>
</gene>
<dbReference type="STRING" id="906689.A0A2I0WVC0"/>
<reference evidence="2 3" key="2">
    <citation type="journal article" date="2017" name="Nature">
        <title>The Apostasia genome and the evolution of orchids.</title>
        <authorList>
            <person name="Zhang G.Q."/>
            <person name="Liu K.W."/>
            <person name="Li Z."/>
            <person name="Lohaus R."/>
            <person name="Hsiao Y.Y."/>
            <person name="Niu S.C."/>
            <person name="Wang J.Y."/>
            <person name="Lin Y.C."/>
            <person name="Xu Q."/>
            <person name="Chen L.J."/>
            <person name="Yoshida K."/>
            <person name="Fujiwara S."/>
            <person name="Wang Z.W."/>
            <person name="Zhang Y.Q."/>
            <person name="Mitsuda N."/>
            <person name="Wang M."/>
            <person name="Liu G.H."/>
            <person name="Pecoraro L."/>
            <person name="Huang H.X."/>
            <person name="Xiao X.J."/>
            <person name="Lin M."/>
            <person name="Wu X.Y."/>
            <person name="Wu W.L."/>
            <person name="Chen Y.Y."/>
            <person name="Chang S.B."/>
            <person name="Sakamoto S."/>
            <person name="Ohme-Takagi M."/>
            <person name="Yagi M."/>
            <person name="Zeng S.J."/>
            <person name="Shen C.Y."/>
            <person name="Yeh C.M."/>
            <person name="Luo Y.B."/>
            <person name="Tsai W.C."/>
            <person name="Van de Peer Y."/>
            <person name="Liu Z.J."/>
        </authorList>
    </citation>
    <scope>NUCLEOTIDE SEQUENCE [LARGE SCALE GENOMIC DNA]</scope>
    <source>
        <tissue evidence="2">The whole plant</tissue>
    </source>
</reference>
<keyword evidence="3" id="KW-1185">Reference proteome</keyword>
<dbReference type="PANTHER" id="PTHR33710">
    <property type="entry name" value="BNAC02G09200D PROTEIN"/>
    <property type="match status" value="1"/>
</dbReference>
<evidence type="ECO:0000313" key="3">
    <source>
        <dbReference type="Proteomes" id="UP000233837"/>
    </source>
</evidence>
<dbReference type="InterPro" id="IPR036691">
    <property type="entry name" value="Endo/exonu/phosph_ase_sf"/>
</dbReference>
<dbReference type="Pfam" id="PF00078">
    <property type="entry name" value="RVT_1"/>
    <property type="match status" value="1"/>
</dbReference>
<accession>A0A2I0WVC0</accession>
<protein>
    <recommendedName>
        <fullName evidence="1">Reverse transcriptase domain-containing protein</fullName>
    </recommendedName>
</protein>
<feature type="domain" description="Reverse transcriptase" evidence="1">
    <location>
        <begin position="245"/>
        <end position="354"/>
    </location>
</feature>
<dbReference type="Proteomes" id="UP000233837">
    <property type="component" value="Unassembled WGS sequence"/>
</dbReference>
<evidence type="ECO:0000313" key="2">
    <source>
        <dbReference type="EMBL" id="PKU79583.1"/>
    </source>
</evidence>
<name>A0A2I0WVC0_9ASPA</name>
<reference evidence="2 3" key="1">
    <citation type="journal article" date="2016" name="Sci. Rep.">
        <title>The Dendrobium catenatum Lindl. genome sequence provides insights into polysaccharide synthase, floral development and adaptive evolution.</title>
        <authorList>
            <person name="Zhang G.Q."/>
            <person name="Xu Q."/>
            <person name="Bian C."/>
            <person name="Tsai W.C."/>
            <person name="Yeh C.M."/>
            <person name="Liu K.W."/>
            <person name="Yoshida K."/>
            <person name="Zhang L.S."/>
            <person name="Chang S.B."/>
            <person name="Chen F."/>
            <person name="Shi Y."/>
            <person name="Su Y.Y."/>
            <person name="Zhang Y.Q."/>
            <person name="Chen L.J."/>
            <person name="Yin Y."/>
            <person name="Lin M."/>
            <person name="Huang H."/>
            <person name="Deng H."/>
            <person name="Wang Z.W."/>
            <person name="Zhu S.L."/>
            <person name="Zhao X."/>
            <person name="Deng C."/>
            <person name="Niu S.C."/>
            <person name="Huang J."/>
            <person name="Wang M."/>
            <person name="Liu G.H."/>
            <person name="Yang H.J."/>
            <person name="Xiao X.J."/>
            <person name="Hsiao Y.Y."/>
            <person name="Wu W.L."/>
            <person name="Chen Y.Y."/>
            <person name="Mitsuda N."/>
            <person name="Ohme-Takagi M."/>
            <person name="Luo Y.B."/>
            <person name="Van de Peer Y."/>
            <person name="Liu Z.J."/>
        </authorList>
    </citation>
    <scope>NUCLEOTIDE SEQUENCE [LARGE SCALE GENOMIC DNA]</scope>
    <source>
        <tissue evidence="2">The whole plant</tissue>
    </source>
</reference>
<dbReference type="PANTHER" id="PTHR33710:SF71">
    <property type="entry name" value="ENDONUCLEASE_EXONUCLEASE_PHOSPHATASE DOMAIN-CONTAINING PROTEIN"/>
    <property type="match status" value="1"/>
</dbReference>
<dbReference type="Gene3D" id="3.60.10.10">
    <property type="entry name" value="Endonuclease/exonuclease/phosphatase"/>
    <property type="match status" value="1"/>
</dbReference>
<dbReference type="EMBL" id="KZ502442">
    <property type="protein sequence ID" value="PKU79583.1"/>
    <property type="molecule type" value="Genomic_DNA"/>
</dbReference>
<dbReference type="AlphaFoldDB" id="A0A2I0WVC0"/>
<evidence type="ECO:0000259" key="1">
    <source>
        <dbReference type="PROSITE" id="PS50878"/>
    </source>
</evidence>
<organism evidence="2 3">
    <name type="scientific">Dendrobium catenatum</name>
    <dbReference type="NCBI Taxonomy" id="906689"/>
    <lineage>
        <taxon>Eukaryota</taxon>
        <taxon>Viridiplantae</taxon>
        <taxon>Streptophyta</taxon>
        <taxon>Embryophyta</taxon>
        <taxon>Tracheophyta</taxon>
        <taxon>Spermatophyta</taxon>
        <taxon>Magnoliopsida</taxon>
        <taxon>Liliopsida</taxon>
        <taxon>Asparagales</taxon>
        <taxon>Orchidaceae</taxon>
        <taxon>Epidendroideae</taxon>
        <taxon>Malaxideae</taxon>
        <taxon>Dendrobiinae</taxon>
        <taxon>Dendrobium</taxon>
    </lineage>
</organism>
<dbReference type="SUPFAM" id="SSF56219">
    <property type="entry name" value="DNase I-like"/>
    <property type="match status" value="1"/>
</dbReference>
<dbReference type="PROSITE" id="PS50878">
    <property type="entry name" value="RT_POL"/>
    <property type="match status" value="1"/>
</dbReference>
<dbReference type="InterPro" id="IPR000477">
    <property type="entry name" value="RT_dom"/>
</dbReference>